<protein>
    <submittedName>
        <fullName evidence="4">Uncharacterized protein</fullName>
    </submittedName>
</protein>
<dbReference type="Proteomes" id="UP000076989">
    <property type="component" value="Unassembled WGS sequence"/>
</dbReference>
<organism evidence="4 8">
    <name type="scientific">Lactiplantibacillus plantarum</name>
    <name type="common">Lactobacillus plantarum</name>
    <dbReference type="NCBI Taxonomy" id="1590"/>
    <lineage>
        <taxon>Bacteria</taxon>
        <taxon>Bacillati</taxon>
        <taxon>Bacillota</taxon>
        <taxon>Bacilli</taxon>
        <taxon>Lactobacillales</taxon>
        <taxon>Lactobacillaceae</taxon>
        <taxon>Lactiplantibacillus</taxon>
    </lineage>
</organism>
<reference evidence="4 8" key="2">
    <citation type="submission" date="2016-08" db="EMBL/GenBank/DDBJ databases">
        <title>Genome sequencing of Lactobacillus plantarum JSA22, isolated from fermented soybean paste.</title>
        <authorList>
            <person name="Choi H.S."/>
        </authorList>
    </citation>
    <scope>NUCLEOTIDE SEQUENCE [LARGE SCALE GENOMIC DNA]</scope>
    <source>
        <strain evidence="4 8">JSA22</strain>
    </source>
</reference>
<proteinExistence type="predicted"/>
<dbReference type="Proteomes" id="UP000076882">
    <property type="component" value="Unassembled WGS sequence"/>
</dbReference>
<gene>
    <name evidence="2" type="ORF">Lp19_2808</name>
    <name evidence="4" type="ORF">LPJSA22_01347</name>
    <name evidence="3" type="ORF">NAB2_3276</name>
    <name evidence="1" type="ORF">Nizo2260_0777</name>
</gene>
<name>A0A165IW03_LACPN</name>
<evidence type="ECO:0000313" key="5">
    <source>
        <dbReference type="Proteomes" id="UP000076872"/>
    </source>
</evidence>
<dbReference type="EMBL" id="LUXM01000040">
    <property type="protein sequence ID" value="KZU91522.1"/>
    <property type="molecule type" value="Genomic_DNA"/>
</dbReference>
<dbReference type="EMBL" id="LUXO01000043">
    <property type="protein sequence ID" value="KZV00046.1"/>
    <property type="molecule type" value="Genomic_DNA"/>
</dbReference>
<evidence type="ECO:0000313" key="3">
    <source>
        <dbReference type="EMBL" id="KZV00046.1"/>
    </source>
</evidence>
<reference evidence="5 6" key="1">
    <citation type="submission" date="2016-03" db="EMBL/GenBank/DDBJ databases">
        <title>Comparative genomics of 54 Lactobacillus plantarum strains reveals genomic uncoupling from niche constraints.</title>
        <authorList>
            <person name="Martino M.E."/>
        </authorList>
    </citation>
    <scope>NUCLEOTIDE SEQUENCE [LARGE SCALE GENOMIC DNA]</scope>
    <source>
        <strain evidence="2 6">19.1</strain>
        <strain evidence="3 5">NAB2</strain>
        <strain evidence="1 7">Nizo2260</strain>
    </source>
</reference>
<dbReference type="EMBL" id="LUWI01000010">
    <property type="protein sequence ID" value="KZU07236.1"/>
    <property type="molecule type" value="Genomic_DNA"/>
</dbReference>
<dbReference type="AlphaFoldDB" id="A0A165IW03"/>
<dbReference type="PATRIC" id="fig|1590.142.peg.1272"/>
<evidence type="ECO:0000313" key="4">
    <source>
        <dbReference type="EMBL" id="ODO61371.1"/>
    </source>
</evidence>
<dbReference type="EMBL" id="MCOL01000001">
    <property type="protein sequence ID" value="ODO61371.1"/>
    <property type="molecule type" value="Genomic_DNA"/>
</dbReference>
<sequence>MKKLILVILLLLSIGVMTIVDSNIIRQAPYPSLSQEQTK</sequence>
<dbReference type="Proteomes" id="UP000076872">
    <property type="component" value="Unassembled WGS sequence"/>
</dbReference>
<evidence type="ECO:0000313" key="1">
    <source>
        <dbReference type="EMBL" id="KZU07236.1"/>
    </source>
</evidence>
<evidence type="ECO:0000313" key="8">
    <source>
        <dbReference type="Proteomes" id="UP000094892"/>
    </source>
</evidence>
<accession>A0A165IW03</accession>
<evidence type="ECO:0000313" key="2">
    <source>
        <dbReference type="EMBL" id="KZU91522.1"/>
    </source>
</evidence>
<comment type="caution">
    <text evidence="4">The sequence shown here is derived from an EMBL/GenBank/DDBJ whole genome shotgun (WGS) entry which is preliminary data.</text>
</comment>
<evidence type="ECO:0000313" key="7">
    <source>
        <dbReference type="Proteomes" id="UP000076989"/>
    </source>
</evidence>
<dbReference type="Proteomes" id="UP000094892">
    <property type="component" value="Unassembled WGS sequence"/>
</dbReference>
<evidence type="ECO:0000313" key="6">
    <source>
        <dbReference type="Proteomes" id="UP000076882"/>
    </source>
</evidence>